<proteinExistence type="predicted"/>
<evidence type="ECO:0000313" key="2">
    <source>
        <dbReference type="Proteomes" id="UP000479710"/>
    </source>
</evidence>
<dbReference type="Proteomes" id="UP000479710">
    <property type="component" value="Unassembled WGS sequence"/>
</dbReference>
<evidence type="ECO:0000313" key="1">
    <source>
        <dbReference type="EMBL" id="KAF0897526.1"/>
    </source>
</evidence>
<reference evidence="1 2" key="1">
    <citation type="submission" date="2019-11" db="EMBL/GenBank/DDBJ databases">
        <title>Whole genome sequence of Oryza granulata.</title>
        <authorList>
            <person name="Li W."/>
        </authorList>
    </citation>
    <scope>NUCLEOTIDE SEQUENCE [LARGE SCALE GENOMIC DNA]</scope>
    <source>
        <strain evidence="2">cv. Menghai</strain>
        <tissue evidence="1">Leaf</tissue>
    </source>
</reference>
<dbReference type="EMBL" id="SPHZ02000010">
    <property type="protein sequence ID" value="KAF0897526.1"/>
    <property type="molecule type" value="Genomic_DNA"/>
</dbReference>
<keyword evidence="2" id="KW-1185">Reference proteome</keyword>
<name>A0A6G1CBN0_9ORYZ</name>
<organism evidence="1 2">
    <name type="scientific">Oryza meyeriana var. granulata</name>
    <dbReference type="NCBI Taxonomy" id="110450"/>
    <lineage>
        <taxon>Eukaryota</taxon>
        <taxon>Viridiplantae</taxon>
        <taxon>Streptophyta</taxon>
        <taxon>Embryophyta</taxon>
        <taxon>Tracheophyta</taxon>
        <taxon>Spermatophyta</taxon>
        <taxon>Magnoliopsida</taxon>
        <taxon>Liliopsida</taxon>
        <taxon>Poales</taxon>
        <taxon>Poaceae</taxon>
        <taxon>BOP clade</taxon>
        <taxon>Oryzoideae</taxon>
        <taxon>Oryzeae</taxon>
        <taxon>Oryzinae</taxon>
        <taxon>Oryza</taxon>
        <taxon>Oryza meyeriana</taxon>
    </lineage>
</organism>
<dbReference type="AlphaFoldDB" id="A0A6G1CBN0"/>
<protein>
    <submittedName>
        <fullName evidence="1">Uncharacterized protein</fullName>
    </submittedName>
</protein>
<comment type="caution">
    <text evidence="1">The sequence shown here is derived from an EMBL/GenBank/DDBJ whole genome shotgun (WGS) entry which is preliminary data.</text>
</comment>
<accession>A0A6G1CBN0</accession>
<gene>
    <name evidence="1" type="ORF">E2562_038749</name>
</gene>
<sequence length="111" mass="12165">MGSRHSKLGGASGSEGAAWRCCSEADTEAARPASREDRRALFQGARNKGDGLGLGKGFYWRGGAWGARSVRGQSWHSSIVGMVLAIREERGRLASQWFWARHETDRRRGCG</sequence>